<evidence type="ECO:0000259" key="11">
    <source>
        <dbReference type="PROSITE" id="PS51462"/>
    </source>
</evidence>
<evidence type="ECO:0000256" key="1">
    <source>
        <dbReference type="ARBA" id="ARBA00004123"/>
    </source>
</evidence>
<evidence type="ECO:0000256" key="10">
    <source>
        <dbReference type="ARBA" id="ARBA00068898"/>
    </source>
</evidence>
<dbReference type="GO" id="GO:0035529">
    <property type="term" value="F:NADH pyrophosphatase activity"/>
    <property type="evidence" value="ECO:0007669"/>
    <property type="project" value="TreeGrafter"/>
</dbReference>
<organism evidence="12">
    <name type="scientific">Medioppia subpectinata</name>
    <dbReference type="NCBI Taxonomy" id="1979941"/>
    <lineage>
        <taxon>Eukaryota</taxon>
        <taxon>Metazoa</taxon>
        <taxon>Ecdysozoa</taxon>
        <taxon>Arthropoda</taxon>
        <taxon>Chelicerata</taxon>
        <taxon>Arachnida</taxon>
        <taxon>Acari</taxon>
        <taxon>Acariformes</taxon>
        <taxon>Sarcoptiformes</taxon>
        <taxon>Oribatida</taxon>
        <taxon>Brachypylina</taxon>
        <taxon>Oppioidea</taxon>
        <taxon>Oppiidae</taxon>
        <taxon>Medioppia</taxon>
    </lineage>
</organism>
<dbReference type="EMBL" id="OC855803">
    <property type="protein sequence ID" value="CAD7622671.1"/>
    <property type="molecule type" value="Genomic_DNA"/>
</dbReference>
<dbReference type="PANTHER" id="PTHR13994:SF13">
    <property type="entry name" value="FI03680P"/>
    <property type="match status" value="1"/>
</dbReference>
<dbReference type="GO" id="GO:0051287">
    <property type="term" value="F:NAD binding"/>
    <property type="evidence" value="ECO:0007669"/>
    <property type="project" value="TreeGrafter"/>
</dbReference>
<dbReference type="InterPro" id="IPR040618">
    <property type="entry name" value="Pre-Nudix"/>
</dbReference>
<dbReference type="PROSITE" id="PS51462">
    <property type="entry name" value="NUDIX"/>
    <property type="match status" value="1"/>
</dbReference>
<dbReference type="OrthoDB" id="447842at2759"/>
<dbReference type="Proteomes" id="UP000759131">
    <property type="component" value="Unassembled WGS sequence"/>
</dbReference>
<name>A0A7R9PVW7_9ACAR</name>
<protein>
    <recommendedName>
        <fullName evidence="10">Nucleoside diphosphate-linked moiety X motif 6</fullName>
    </recommendedName>
</protein>
<dbReference type="SUPFAM" id="SSF55811">
    <property type="entry name" value="Nudix"/>
    <property type="match status" value="1"/>
</dbReference>
<evidence type="ECO:0000256" key="9">
    <source>
        <dbReference type="ARBA" id="ARBA00057091"/>
    </source>
</evidence>
<keyword evidence="5" id="KW-0963">Cytoplasm</keyword>
<comment type="function">
    <text evidence="9">May contribute to the regulation of cell proliferation.</text>
</comment>
<reference evidence="12" key="1">
    <citation type="submission" date="2020-11" db="EMBL/GenBank/DDBJ databases">
        <authorList>
            <person name="Tran Van P."/>
        </authorList>
    </citation>
    <scope>NUCLEOTIDE SEQUENCE</scope>
</reference>
<evidence type="ECO:0000256" key="2">
    <source>
        <dbReference type="ARBA" id="ARBA00004173"/>
    </source>
</evidence>
<evidence type="ECO:0000256" key="5">
    <source>
        <dbReference type="ARBA" id="ARBA00022490"/>
    </source>
</evidence>
<dbReference type="Pfam" id="PF00293">
    <property type="entry name" value="NUDIX"/>
    <property type="match status" value="1"/>
</dbReference>
<dbReference type="PROSITE" id="PS00893">
    <property type="entry name" value="NUDIX_BOX"/>
    <property type="match status" value="1"/>
</dbReference>
<evidence type="ECO:0000313" key="12">
    <source>
        <dbReference type="EMBL" id="CAD7622671.1"/>
    </source>
</evidence>
<dbReference type="GO" id="GO:0005634">
    <property type="term" value="C:nucleus"/>
    <property type="evidence" value="ECO:0007669"/>
    <property type="project" value="UniProtKB-SubCell"/>
</dbReference>
<comment type="similarity">
    <text evidence="4">Belongs to the Nudix hydrolase family.</text>
</comment>
<sequence>MYCLRKTLANHELSARLVRFSHTMLFTGQSDRYRGLHIELRNDSQLTHVSTHEFESSLKDAIERWTREEYRVSWFQIGLNLTHFIPALVKFGYVFHHSKTDYVVMNKWLSTTEPKNIPDYAFTNVGVGGLVIDDNDRVLVVKEKHFFGNQQMWKFPGGYAIQGEDFGQTAVREVLEETGIECEFQSVISFRHIHKFAFDCSDIYIVCHLKPVTHKANNSDADSTATDSTGSGLAVKKCEYEIDDCQWMAIDELKPQLSQFNAYIIDRYLSNRANGVKISLESIPSIIKNINQQTYCVHKQL</sequence>
<evidence type="ECO:0000313" key="13">
    <source>
        <dbReference type="Proteomes" id="UP000759131"/>
    </source>
</evidence>
<dbReference type="CDD" id="cd04670">
    <property type="entry name" value="NUDIX_ASFGF2_Nudt6"/>
    <property type="match status" value="1"/>
</dbReference>
<proteinExistence type="inferred from homology"/>
<evidence type="ECO:0000256" key="7">
    <source>
        <dbReference type="ARBA" id="ARBA00023128"/>
    </source>
</evidence>
<keyword evidence="6" id="KW-0378">Hydrolase</keyword>
<dbReference type="InterPro" id="IPR015797">
    <property type="entry name" value="NUDIX_hydrolase-like_dom_sf"/>
</dbReference>
<keyword evidence="7" id="KW-0496">Mitochondrion</keyword>
<dbReference type="GO" id="GO:0047631">
    <property type="term" value="F:ADP-ribose diphosphatase activity"/>
    <property type="evidence" value="ECO:0007669"/>
    <property type="project" value="TreeGrafter"/>
</dbReference>
<dbReference type="PANTHER" id="PTHR13994">
    <property type="entry name" value="NUDIX HYDROLASE RELATED"/>
    <property type="match status" value="1"/>
</dbReference>
<gene>
    <name evidence="12" type="ORF">OSB1V03_LOCUS3134</name>
</gene>
<dbReference type="Gene3D" id="3.40.630.30">
    <property type="match status" value="1"/>
</dbReference>
<dbReference type="EMBL" id="CAJPIZ010001228">
    <property type="protein sequence ID" value="CAG2103101.1"/>
    <property type="molecule type" value="Genomic_DNA"/>
</dbReference>
<dbReference type="GO" id="GO:0005739">
    <property type="term" value="C:mitochondrion"/>
    <property type="evidence" value="ECO:0007669"/>
    <property type="project" value="UniProtKB-SubCell"/>
</dbReference>
<evidence type="ECO:0000256" key="8">
    <source>
        <dbReference type="ARBA" id="ARBA00023242"/>
    </source>
</evidence>
<dbReference type="FunFam" id="3.90.79.10:FF:000027">
    <property type="entry name" value="nucleoside diphosphate-linked moiety X motif 6"/>
    <property type="match status" value="1"/>
</dbReference>
<comment type="subcellular location">
    <subcellularLocation>
        <location evidence="3">Cytoplasm</location>
    </subcellularLocation>
    <subcellularLocation>
        <location evidence="2">Mitochondrion</location>
    </subcellularLocation>
    <subcellularLocation>
        <location evidence="1">Nucleus</location>
    </subcellularLocation>
</comment>
<dbReference type="AlphaFoldDB" id="A0A7R9PVW7"/>
<keyword evidence="8" id="KW-0539">Nucleus</keyword>
<dbReference type="InterPro" id="IPR020084">
    <property type="entry name" value="NUDIX_hydrolase_CS"/>
</dbReference>
<dbReference type="InterPro" id="IPR003293">
    <property type="entry name" value="Nudix_hydrolase6-like"/>
</dbReference>
<evidence type="ECO:0000256" key="3">
    <source>
        <dbReference type="ARBA" id="ARBA00004496"/>
    </source>
</evidence>
<feature type="domain" description="Nudix hydrolase" evidence="11">
    <location>
        <begin position="122"/>
        <end position="273"/>
    </location>
</feature>
<dbReference type="Gene3D" id="3.90.79.10">
    <property type="entry name" value="Nucleoside Triphosphate Pyrophosphohydrolase"/>
    <property type="match status" value="1"/>
</dbReference>
<dbReference type="InterPro" id="IPR000086">
    <property type="entry name" value="NUDIX_hydrolase_dom"/>
</dbReference>
<evidence type="ECO:0000256" key="6">
    <source>
        <dbReference type="ARBA" id="ARBA00022801"/>
    </source>
</evidence>
<keyword evidence="13" id="KW-1185">Reference proteome</keyword>
<accession>A0A7R9PVW7</accession>
<dbReference type="Pfam" id="PF18290">
    <property type="entry name" value="Nudix_hydro"/>
    <property type="match status" value="1"/>
</dbReference>
<evidence type="ECO:0000256" key="4">
    <source>
        <dbReference type="ARBA" id="ARBA00005582"/>
    </source>
</evidence>